<keyword evidence="1" id="KW-1133">Transmembrane helix</keyword>
<evidence type="ECO:0000256" key="1">
    <source>
        <dbReference type="SAM" id="Phobius"/>
    </source>
</evidence>
<keyword evidence="1" id="KW-0472">Membrane</keyword>
<organism evidence="2 3">
    <name type="scientific">Stenomitos frigidus ULC18</name>
    <dbReference type="NCBI Taxonomy" id="2107698"/>
    <lineage>
        <taxon>Bacteria</taxon>
        <taxon>Bacillati</taxon>
        <taxon>Cyanobacteriota</taxon>
        <taxon>Cyanophyceae</taxon>
        <taxon>Leptolyngbyales</taxon>
        <taxon>Leptolyngbyaceae</taxon>
        <taxon>Stenomitos</taxon>
    </lineage>
</organism>
<keyword evidence="1" id="KW-0812">Transmembrane</keyword>
<dbReference type="Gene3D" id="3.40.1360.10">
    <property type="match status" value="1"/>
</dbReference>
<dbReference type="GO" id="GO:0005694">
    <property type="term" value="C:chromosome"/>
    <property type="evidence" value="ECO:0007669"/>
    <property type="project" value="InterPro"/>
</dbReference>
<dbReference type="SUPFAM" id="SSF56726">
    <property type="entry name" value="DNA topoisomerase IV, alpha subunit"/>
    <property type="match status" value="1"/>
</dbReference>
<feature type="transmembrane region" description="Helical" evidence="1">
    <location>
        <begin position="172"/>
        <end position="189"/>
    </location>
</feature>
<feature type="transmembrane region" description="Helical" evidence="1">
    <location>
        <begin position="150"/>
        <end position="166"/>
    </location>
</feature>
<dbReference type="GO" id="GO:0003677">
    <property type="term" value="F:DNA binding"/>
    <property type="evidence" value="ECO:0007669"/>
    <property type="project" value="InterPro"/>
</dbReference>
<accession>A0A2T1EST3</accession>
<dbReference type="EMBL" id="PVWK01000004">
    <property type="protein sequence ID" value="PSB35718.1"/>
    <property type="molecule type" value="Genomic_DNA"/>
</dbReference>
<feature type="transmembrane region" description="Helical" evidence="1">
    <location>
        <begin position="111"/>
        <end position="130"/>
    </location>
</feature>
<gene>
    <name evidence="2" type="ORF">C7B82_00410</name>
</gene>
<reference evidence="3" key="1">
    <citation type="submission" date="2018-02" db="EMBL/GenBank/DDBJ databases">
        <authorList>
            <person name="Moore K."/>
            <person name="Momper L."/>
        </authorList>
    </citation>
    <scope>NUCLEOTIDE SEQUENCE [LARGE SCALE GENOMIC DNA]</scope>
    <source>
        <strain evidence="3">ULC18</strain>
    </source>
</reference>
<protein>
    <submittedName>
        <fullName evidence="2">Uncharacterized protein</fullName>
    </submittedName>
</protein>
<comment type="caution">
    <text evidence="2">The sequence shown here is derived from an EMBL/GenBank/DDBJ whole genome shotgun (WGS) entry which is preliminary data.</text>
</comment>
<keyword evidence="3" id="KW-1185">Reference proteome</keyword>
<dbReference type="OrthoDB" id="427126at2"/>
<reference evidence="2 3" key="2">
    <citation type="submission" date="2018-03" db="EMBL/GenBank/DDBJ databases">
        <title>The ancient ancestry and fast evolution of plastids.</title>
        <authorList>
            <person name="Moore K.R."/>
            <person name="Magnabosco C."/>
            <person name="Momper L."/>
            <person name="Gold D.A."/>
            <person name="Bosak T."/>
            <person name="Fournier G.P."/>
        </authorList>
    </citation>
    <scope>NUCLEOTIDE SEQUENCE [LARGE SCALE GENOMIC DNA]</scope>
    <source>
        <strain evidence="2 3">ULC18</strain>
    </source>
</reference>
<dbReference type="Proteomes" id="UP000239576">
    <property type="component" value="Unassembled WGS sequence"/>
</dbReference>
<proteinExistence type="predicted"/>
<feature type="transmembrane region" description="Helical" evidence="1">
    <location>
        <begin position="83"/>
        <end position="105"/>
    </location>
</feature>
<evidence type="ECO:0000313" key="2">
    <source>
        <dbReference type="EMBL" id="PSB35718.1"/>
    </source>
</evidence>
<name>A0A2T1EST3_9CYAN</name>
<sequence length="434" mass="47995">MKCFRCSTDNTLKDRTDNQGRCKNCQHPFAFEPTAMGKVKVTDPMFAKAIADLSANNTLFFTSRQFLYFLDRRFKKKGMLSPVGCLALYLVVTAIATITIGGILLEGTKSVLALFLPAIAISLLVGIILFQMSGSTKSNPRVRQNSAKTLQLIGGIILIVGIIASLAGNSFVLFVISVFLGVGAIYLGARQRRQILKHQEFTIDLAQFQGWLDRWQQVNGSATNLLPPAREDRTPTTVNPDVAAYSFDRLVVCSSSTIAQLLITNNFHFENNCAILSITGYPQSIFDTTMAMLRRNPELKVYAFHDCSPKGISLIHQIKTSPQWFQNSNVEIFDVGLLPRQVFPSKSIFIQHAADAVQVAKQMPIEVRSSLSKEEIEWLEAGNVVELESFTPQQLIQILNRGIAGSREPGSDDSSLIFVDSGYGNSYYVVESFG</sequence>
<dbReference type="AlphaFoldDB" id="A0A2T1EST3"/>
<dbReference type="InterPro" id="IPR036078">
    <property type="entry name" value="Spo11/TopoVI_A_sf"/>
</dbReference>
<evidence type="ECO:0000313" key="3">
    <source>
        <dbReference type="Proteomes" id="UP000239576"/>
    </source>
</evidence>